<dbReference type="EMBL" id="RYYU01000001">
    <property type="protein sequence ID" value="RUL58895.1"/>
    <property type="molecule type" value="Genomic_DNA"/>
</dbReference>
<comment type="caution">
    <text evidence="1">The sequence shown here is derived from an EMBL/GenBank/DDBJ whole genome shotgun (WGS) entry which is preliminary data.</text>
</comment>
<reference evidence="1 2" key="1">
    <citation type="submission" date="2018-12" db="EMBL/GenBank/DDBJ databases">
        <title>Genome sequencing of Prevotella sp. KCOM 3155 (= JS262).</title>
        <authorList>
            <person name="Kook J.-K."/>
            <person name="Park S.-N."/>
            <person name="Lim Y.K."/>
        </authorList>
    </citation>
    <scope>NUCLEOTIDE SEQUENCE [LARGE SCALE GENOMIC DNA]</scope>
    <source>
        <strain evidence="1 2">KCOM 3155</strain>
    </source>
</reference>
<dbReference type="OrthoDB" id="1056718at2"/>
<gene>
    <name evidence="1" type="ORF">EHV08_03340</name>
</gene>
<evidence type="ECO:0008006" key="3">
    <source>
        <dbReference type="Google" id="ProtNLM"/>
    </source>
</evidence>
<dbReference type="Proteomes" id="UP000278983">
    <property type="component" value="Unassembled WGS sequence"/>
</dbReference>
<dbReference type="InterPro" id="IPR011990">
    <property type="entry name" value="TPR-like_helical_dom_sf"/>
</dbReference>
<evidence type="ECO:0000313" key="2">
    <source>
        <dbReference type="Proteomes" id="UP000278983"/>
    </source>
</evidence>
<proteinExistence type="predicted"/>
<keyword evidence="2" id="KW-1185">Reference proteome</keyword>
<dbReference type="Gene3D" id="1.25.40.10">
    <property type="entry name" value="Tetratricopeptide repeat domain"/>
    <property type="match status" value="1"/>
</dbReference>
<protein>
    <recommendedName>
        <fullName evidence="3">Tetratricopeptide repeat protein</fullName>
    </recommendedName>
</protein>
<evidence type="ECO:0000313" key="1">
    <source>
        <dbReference type="EMBL" id="RUL58895.1"/>
    </source>
</evidence>
<sequence>MDKFVPAYEALTNRTDLSTGKDYDIEQTVRVINALEIAQANSKNFNDFLMMMARQDYTGVAPDVMEAKQKLLPILQYMYKLQAMDEQLSDLWLLARSAASGGMSTIDGKNIAGVTLAMMGEPIAILSILGSDDADRATNSAFSQYEKDKKLKSDIRADIERLRASYMQYLTDYAPIYHKYMKEYDLMCIEKDRAYIDLYSGQPTSALIHSQKILDKYPTNCDAMLLKSFSLIMGGNGAASTNGRRDLPQQSVVKGDSILAGRGEVLLSDTMLTRHKTMNDAQWEADMILSDYMQLYPDRSAPALVLKGVLSKQMGDVKQAMAYFDQAAIEYPKQAARLTDMLESYRARTYLNKTPEGQYLTRLYRSQMEGYGLFSPNLLKAKYHADNGDMEQSKDEIFKHFFRRGNQGVYDALLSDMQFCEEHLYGSFKQLLIESSFLDVEVKPETKWLFWDDDELLRVKINNRSDIDLENVRVFLCIHYTDMYKDEYDVVRVPKTMNIIAKHSTTDLDTFRMTYANKNYSDITRIRAIAITDDRICWVDDINYKKSRAIVMSNTANKEGNKRIEKDKEEFLKNYSIEPSKLKQTLLTGITVLQPDDDPREEKGFWATIGSWFSRPDNDLKIELPRVLTMIDPVFSVGRIDENDALLPTKNYLSGTAIHLVFDYVPKYNDQLSLYIYSDFVDFRVNIIYRGKDSQISSVEMI</sequence>
<organism evidence="1 2">
    <name type="scientific">Prevotella koreensis</name>
    <dbReference type="NCBI Taxonomy" id="2490854"/>
    <lineage>
        <taxon>Bacteria</taxon>
        <taxon>Pseudomonadati</taxon>
        <taxon>Bacteroidota</taxon>
        <taxon>Bacteroidia</taxon>
        <taxon>Bacteroidales</taxon>
        <taxon>Prevotellaceae</taxon>
        <taxon>Prevotella</taxon>
    </lineage>
</organism>
<accession>A0A432LI84</accession>
<dbReference type="SUPFAM" id="SSF48452">
    <property type="entry name" value="TPR-like"/>
    <property type="match status" value="1"/>
</dbReference>
<dbReference type="RefSeq" id="WP_126677966.1">
    <property type="nucleotide sequence ID" value="NZ_RYYU01000001.1"/>
</dbReference>
<name>A0A432LI84_9BACT</name>
<dbReference type="AlphaFoldDB" id="A0A432LI84"/>